<proteinExistence type="predicted"/>
<evidence type="ECO:0000313" key="2">
    <source>
        <dbReference type="EnsemblPlants" id="OB12G26330.1"/>
    </source>
</evidence>
<evidence type="ECO:0000313" key="3">
    <source>
        <dbReference type="Proteomes" id="UP000006038"/>
    </source>
</evidence>
<dbReference type="SMART" id="SM00205">
    <property type="entry name" value="THN"/>
    <property type="match status" value="1"/>
</dbReference>
<dbReference type="PRINTS" id="PR00347">
    <property type="entry name" value="THAUMATIN"/>
</dbReference>
<evidence type="ECO:0008006" key="4">
    <source>
        <dbReference type="Google" id="ProtNLM"/>
    </source>
</evidence>
<dbReference type="Pfam" id="PF00314">
    <property type="entry name" value="Thaumatin"/>
    <property type="match status" value="1"/>
</dbReference>
<dbReference type="STRING" id="4533.J3NF75"/>
<dbReference type="HOGENOM" id="CLU_1613362_0_0_1"/>
<accession>J3NF75</accession>
<dbReference type="PANTHER" id="PTHR31048">
    <property type="entry name" value="OS03G0233200 PROTEIN"/>
    <property type="match status" value="1"/>
</dbReference>
<dbReference type="InterPro" id="IPR001938">
    <property type="entry name" value="Thaumatin"/>
</dbReference>
<dbReference type="InterPro" id="IPR037176">
    <property type="entry name" value="Osmotin/thaumatin-like_sf"/>
</dbReference>
<dbReference type="PROSITE" id="PS51367">
    <property type="entry name" value="THAUMATIN_2"/>
    <property type="match status" value="1"/>
</dbReference>
<feature type="chain" id="PRO_5003774635" description="Thaumatin-like protein" evidence="1">
    <location>
        <begin position="27"/>
        <end position="165"/>
    </location>
</feature>
<dbReference type="Gene3D" id="2.60.110.10">
    <property type="entry name" value="Thaumatin"/>
    <property type="match status" value="1"/>
</dbReference>
<sequence length="165" mass="17802">MASSPAATSAVLAVVLVATLAAGANAATFTITNQCSFTVWPAATPVGGGAQLEPGRTWAIDVPAGTSSGRVWGRTGCSFDAAADDRGVHARRRQGLLQPVGDRRVQRRRELLLQLRRDAHLPGEELPRRVPVPRRQLQAALLQRQQQLPSRLLPLVVMTTMTYSF</sequence>
<feature type="signal peptide" evidence="1">
    <location>
        <begin position="1"/>
        <end position="26"/>
    </location>
</feature>
<organism evidence="2">
    <name type="scientific">Oryza brachyantha</name>
    <name type="common">malo sina</name>
    <dbReference type="NCBI Taxonomy" id="4533"/>
    <lineage>
        <taxon>Eukaryota</taxon>
        <taxon>Viridiplantae</taxon>
        <taxon>Streptophyta</taxon>
        <taxon>Embryophyta</taxon>
        <taxon>Tracheophyta</taxon>
        <taxon>Spermatophyta</taxon>
        <taxon>Magnoliopsida</taxon>
        <taxon>Liliopsida</taxon>
        <taxon>Poales</taxon>
        <taxon>Poaceae</taxon>
        <taxon>BOP clade</taxon>
        <taxon>Oryzoideae</taxon>
        <taxon>Oryzeae</taxon>
        <taxon>Oryzinae</taxon>
        <taxon>Oryza</taxon>
    </lineage>
</organism>
<evidence type="ECO:0000256" key="1">
    <source>
        <dbReference type="SAM" id="SignalP"/>
    </source>
</evidence>
<dbReference type="EnsemblPlants" id="OB12G26330.1">
    <property type="protein sequence ID" value="OB12G26330.1"/>
    <property type="gene ID" value="OB12G26330"/>
</dbReference>
<dbReference type="SUPFAM" id="SSF49870">
    <property type="entry name" value="Osmotin, thaumatin-like protein"/>
    <property type="match status" value="1"/>
</dbReference>
<protein>
    <recommendedName>
        <fullName evidence="4">Thaumatin-like protein</fullName>
    </recommendedName>
</protein>
<reference evidence="2" key="2">
    <citation type="submission" date="2013-04" db="UniProtKB">
        <authorList>
            <consortium name="EnsemblPlants"/>
        </authorList>
    </citation>
    <scope>IDENTIFICATION</scope>
</reference>
<name>J3NF75_ORYBR</name>
<dbReference type="AlphaFoldDB" id="J3NF75"/>
<reference evidence="2" key="1">
    <citation type="journal article" date="2013" name="Nat. Commun.">
        <title>Whole-genome sequencing of Oryza brachyantha reveals mechanisms underlying Oryza genome evolution.</title>
        <authorList>
            <person name="Chen J."/>
            <person name="Huang Q."/>
            <person name="Gao D."/>
            <person name="Wang J."/>
            <person name="Lang Y."/>
            <person name="Liu T."/>
            <person name="Li B."/>
            <person name="Bai Z."/>
            <person name="Luis Goicoechea J."/>
            <person name="Liang C."/>
            <person name="Chen C."/>
            <person name="Zhang W."/>
            <person name="Sun S."/>
            <person name="Liao Y."/>
            <person name="Zhang X."/>
            <person name="Yang L."/>
            <person name="Song C."/>
            <person name="Wang M."/>
            <person name="Shi J."/>
            <person name="Liu G."/>
            <person name="Liu J."/>
            <person name="Zhou H."/>
            <person name="Zhou W."/>
            <person name="Yu Q."/>
            <person name="An N."/>
            <person name="Chen Y."/>
            <person name="Cai Q."/>
            <person name="Wang B."/>
            <person name="Liu B."/>
            <person name="Min J."/>
            <person name="Huang Y."/>
            <person name="Wu H."/>
            <person name="Li Z."/>
            <person name="Zhang Y."/>
            <person name="Yin Y."/>
            <person name="Song W."/>
            <person name="Jiang J."/>
            <person name="Jackson S.A."/>
            <person name="Wing R.A."/>
            <person name="Wang J."/>
            <person name="Chen M."/>
        </authorList>
    </citation>
    <scope>NUCLEOTIDE SEQUENCE [LARGE SCALE GENOMIC DNA]</scope>
    <source>
        <strain evidence="2">cv. IRGC 101232</strain>
    </source>
</reference>
<keyword evidence="1" id="KW-0732">Signal</keyword>
<keyword evidence="3" id="KW-1185">Reference proteome</keyword>
<dbReference type="Gramene" id="OB12G26330.1">
    <property type="protein sequence ID" value="OB12G26330.1"/>
    <property type="gene ID" value="OB12G26330"/>
</dbReference>
<dbReference type="Proteomes" id="UP000006038">
    <property type="component" value="Chromosome 12"/>
</dbReference>